<evidence type="ECO:0000256" key="2">
    <source>
        <dbReference type="ARBA" id="ARBA00004496"/>
    </source>
</evidence>
<keyword evidence="3" id="KW-0963">Cytoplasm</keyword>
<gene>
    <name evidence="6" type="primary">maf</name>
    <name evidence="6" type="ORF">SCFA_1770006</name>
</gene>
<accession>A0A485LWA7</accession>
<dbReference type="SUPFAM" id="SSF52972">
    <property type="entry name" value="ITPase-like"/>
    <property type="match status" value="1"/>
</dbReference>
<dbReference type="AlphaFoldDB" id="A0A485LWA7"/>
<dbReference type="EC" id="3.6.1.9" evidence="6"/>
<comment type="subcellular location">
    <subcellularLocation>
        <location evidence="2">Cytoplasm</location>
    </subcellularLocation>
</comment>
<dbReference type="Pfam" id="PF02545">
    <property type="entry name" value="Maf"/>
    <property type="match status" value="1"/>
</dbReference>
<keyword evidence="5" id="KW-0546">Nucleotide metabolism</keyword>
<organism evidence="6">
    <name type="scientific">anaerobic digester metagenome</name>
    <dbReference type="NCBI Taxonomy" id="1263854"/>
    <lineage>
        <taxon>unclassified sequences</taxon>
        <taxon>metagenomes</taxon>
        <taxon>ecological metagenomes</taxon>
    </lineage>
</organism>
<dbReference type="EMBL" id="CAADRN010000087">
    <property type="protein sequence ID" value="VFU12478.1"/>
    <property type="molecule type" value="Genomic_DNA"/>
</dbReference>
<name>A0A485LWA7_9ZZZZ</name>
<dbReference type="PIRSF" id="PIRSF006305">
    <property type="entry name" value="Maf"/>
    <property type="match status" value="1"/>
</dbReference>
<dbReference type="PANTHER" id="PTHR43213">
    <property type="entry name" value="BIFUNCTIONAL DTTP/UTP PYROPHOSPHATASE/METHYLTRANSFERASE PROTEIN-RELATED"/>
    <property type="match status" value="1"/>
</dbReference>
<dbReference type="FunFam" id="3.90.950.10:FF:000005">
    <property type="entry name" value="7-methyl-GTP pyrophosphatase"/>
    <property type="match status" value="1"/>
</dbReference>
<evidence type="ECO:0000256" key="1">
    <source>
        <dbReference type="ARBA" id="ARBA00001968"/>
    </source>
</evidence>
<dbReference type="GO" id="GO:0009117">
    <property type="term" value="P:nucleotide metabolic process"/>
    <property type="evidence" value="ECO:0007669"/>
    <property type="project" value="UniProtKB-KW"/>
</dbReference>
<protein>
    <submittedName>
        <fullName evidence="6">Nucleoside triphosphate pyrophosphatase septum formation DNA-binding protein (Multicopy associated filamentation)</fullName>
        <ecNumber evidence="6">3.6.1.9</ecNumber>
    </submittedName>
</protein>
<evidence type="ECO:0000313" key="6">
    <source>
        <dbReference type="EMBL" id="VFU12478.1"/>
    </source>
</evidence>
<dbReference type="NCBIfam" id="TIGR00172">
    <property type="entry name" value="maf"/>
    <property type="match status" value="1"/>
</dbReference>
<keyword evidence="6" id="KW-0238">DNA-binding</keyword>
<reference evidence="6" key="1">
    <citation type="submission" date="2019-03" db="EMBL/GenBank/DDBJ databases">
        <authorList>
            <person name="Hao L."/>
        </authorList>
    </citation>
    <scope>NUCLEOTIDE SEQUENCE</scope>
</reference>
<dbReference type="CDD" id="cd00555">
    <property type="entry name" value="Maf"/>
    <property type="match status" value="1"/>
</dbReference>
<evidence type="ECO:0000256" key="4">
    <source>
        <dbReference type="ARBA" id="ARBA00022801"/>
    </source>
</evidence>
<dbReference type="Gene3D" id="3.90.950.10">
    <property type="match status" value="1"/>
</dbReference>
<comment type="cofactor">
    <cofactor evidence="1">
        <name>a divalent metal cation</name>
        <dbReference type="ChEBI" id="CHEBI:60240"/>
    </cofactor>
</comment>
<evidence type="ECO:0000256" key="3">
    <source>
        <dbReference type="ARBA" id="ARBA00022490"/>
    </source>
</evidence>
<dbReference type="GO" id="GO:0003677">
    <property type="term" value="F:DNA binding"/>
    <property type="evidence" value="ECO:0007669"/>
    <property type="project" value="UniProtKB-KW"/>
</dbReference>
<dbReference type="GO" id="GO:0047429">
    <property type="term" value="F:nucleoside triphosphate diphosphatase activity"/>
    <property type="evidence" value="ECO:0007669"/>
    <property type="project" value="UniProtKB-EC"/>
</dbReference>
<keyword evidence="4 6" id="KW-0378">Hydrolase</keyword>
<proteinExistence type="inferred from homology"/>
<dbReference type="GO" id="GO:0005737">
    <property type="term" value="C:cytoplasm"/>
    <property type="evidence" value="ECO:0007669"/>
    <property type="project" value="UniProtKB-SubCell"/>
</dbReference>
<dbReference type="InterPro" id="IPR029001">
    <property type="entry name" value="ITPase-like_fam"/>
</dbReference>
<evidence type="ECO:0000256" key="5">
    <source>
        <dbReference type="ARBA" id="ARBA00023080"/>
    </source>
</evidence>
<dbReference type="InterPro" id="IPR003697">
    <property type="entry name" value="Maf-like"/>
</dbReference>
<dbReference type="PANTHER" id="PTHR43213:SF5">
    <property type="entry name" value="BIFUNCTIONAL DTTP_UTP PYROPHOSPHATASE_METHYLTRANSFERASE PROTEIN-RELATED"/>
    <property type="match status" value="1"/>
</dbReference>
<dbReference type="HAMAP" id="MF_00528">
    <property type="entry name" value="Maf"/>
    <property type="match status" value="1"/>
</dbReference>
<sequence>MNRQLILASSSPRRSELLKQLGLEFRTIPCKVEETSPPGMNPSDMVEMLAARKARAVAALLDDGIVIGADTVVVLDNQALGKPADLNDAVEMLRRLQGKSHEVYTGVALADAGRRKIIIDHAKTRVYFKPLQEAEIRKYVSTGEPLDKAGAYAVQGLAAMFITRLEGCYTNVVGLPLAKLADMLQEFGYRVL</sequence>